<sequence length="282" mass="30168">MLLFSQSSSKSYSCLIKAAGALLLAGILSQCTSVPPKGDVVVSVKDQKLGIYDHGKLTKQYVISTSKFGLGDQQGSNRTPLGEHEIIAKIGKGLPAGAVLKSRRWNGEVLKPNAPGRDPIVSRILWLRGMEETNRNAFNRYIYIHGTTEENRLGKPASYGCVRMGMKDVVDLFDTVNVGAKVVITKGSLPPGEKEKPVSSELIADDGSPSLNAPSTTSSQPLEVGRVMASDAEKKRAEENEARSKAKTETDSTKPASKAKSSKSKADTKVAGRSSHKTKAKA</sequence>
<feature type="compositionally biased region" description="Basic and acidic residues" evidence="10">
    <location>
        <begin position="231"/>
        <end position="252"/>
    </location>
</feature>
<dbReference type="RefSeq" id="WP_184339168.1">
    <property type="nucleotide sequence ID" value="NZ_JACHIG010000003.1"/>
</dbReference>
<reference evidence="12 13" key="1">
    <citation type="submission" date="2020-08" db="EMBL/GenBank/DDBJ databases">
        <title>Genomic Encyclopedia of Type Strains, Phase IV (KMG-IV): sequencing the most valuable type-strain genomes for metagenomic binning, comparative biology and taxonomic classification.</title>
        <authorList>
            <person name="Goeker M."/>
        </authorList>
    </citation>
    <scope>NUCLEOTIDE SEQUENCE [LARGE SCALE GENOMIC DNA]</scope>
    <source>
        <strain evidence="12 13">DSM 12252</strain>
    </source>
</reference>
<dbReference type="Proteomes" id="UP000590740">
    <property type="component" value="Unassembled WGS sequence"/>
</dbReference>
<evidence type="ECO:0000313" key="12">
    <source>
        <dbReference type="EMBL" id="MBB5032235.1"/>
    </source>
</evidence>
<evidence type="ECO:0000259" key="11">
    <source>
        <dbReference type="PROSITE" id="PS52029"/>
    </source>
</evidence>
<dbReference type="Gene3D" id="2.40.440.10">
    <property type="entry name" value="L,D-transpeptidase catalytic domain-like"/>
    <property type="match status" value="1"/>
</dbReference>
<dbReference type="Pfam" id="PF03734">
    <property type="entry name" value="YkuD"/>
    <property type="match status" value="1"/>
</dbReference>
<evidence type="ECO:0000256" key="10">
    <source>
        <dbReference type="SAM" id="MobiDB-lite"/>
    </source>
</evidence>
<keyword evidence="7 9" id="KW-0573">Peptidoglycan synthesis</keyword>
<dbReference type="GO" id="GO:0018104">
    <property type="term" value="P:peptidoglycan-protein cross-linking"/>
    <property type="evidence" value="ECO:0007669"/>
    <property type="project" value="TreeGrafter"/>
</dbReference>
<dbReference type="InterPro" id="IPR050979">
    <property type="entry name" value="LD-transpeptidase"/>
</dbReference>
<keyword evidence="6 9" id="KW-0133">Cell shape</keyword>
<evidence type="ECO:0000256" key="9">
    <source>
        <dbReference type="PROSITE-ProRule" id="PRU01373"/>
    </source>
</evidence>
<name>A0A7W7YAF5_9BACT</name>
<comment type="pathway">
    <text evidence="1 9">Cell wall biogenesis; peptidoglycan biosynthesis.</text>
</comment>
<feature type="domain" description="L,D-TPase catalytic" evidence="11">
    <location>
        <begin position="38"/>
        <end position="185"/>
    </location>
</feature>
<feature type="active site" description="Proton donor/acceptor" evidence="9">
    <location>
        <position position="145"/>
    </location>
</feature>
<organism evidence="12 13">
    <name type="scientific">Prosthecobacter vanneervenii</name>
    <dbReference type="NCBI Taxonomy" id="48466"/>
    <lineage>
        <taxon>Bacteria</taxon>
        <taxon>Pseudomonadati</taxon>
        <taxon>Verrucomicrobiota</taxon>
        <taxon>Verrucomicrobiia</taxon>
        <taxon>Verrucomicrobiales</taxon>
        <taxon>Verrucomicrobiaceae</taxon>
        <taxon>Prosthecobacter</taxon>
    </lineage>
</organism>
<keyword evidence="3" id="KW-0328">Glycosyltransferase</keyword>
<evidence type="ECO:0000256" key="7">
    <source>
        <dbReference type="ARBA" id="ARBA00022984"/>
    </source>
</evidence>
<feature type="compositionally biased region" description="Polar residues" evidence="10">
    <location>
        <begin position="209"/>
        <end position="221"/>
    </location>
</feature>
<keyword evidence="4" id="KW-0808">Transferase</keyword>
<proteinExistence type="inferred from homology"/>
<dbReference type="SUPFAM" id="SSF141523">
    <property type="entry name" value="L,D-transpeptidase catalytic domain-like"/>
    <property type="match status" value="1"/>
</dbReference>
<dbReference type="GO" id="GO:0005576">
    <property type="term" value="C:extracellular region"/>
    <property type="evidence" value="ECO:0007669"/>
    <property type="project" value="TreeGrafter"/>
</dbReference>
<dbReference type="CDD" id="cd16913">
    <property type="entry name" value="YkuD_like"/>
    <property type="match status" value="1"/>
</dbReference>
<evidence type="ECO:0000313" key="13">
    <source>
        <dbReference type="Proteomes" id="UP000590740"/>
    </source>
</evidence>
<dbReference type="GO" id="GO:0071972">
    <property type="term" value="F:peptidoglycan L,D-transpeptidase activity"/>
    <property type="evidence" value="ECO:0007669"/>
    <property type="project" value="TreeGrafter"/>
</dbReference>
<feature type="region of interest" description="Disordered" evidence="10">
    <location>
        <begin position="187"/>
        <end position="282"/>
    </location>
</feature>
<evidence type="ECO:0000256" key="2">
    <source>
        <dbReference type="ARBA" id="ARBA00005992"/>
    </source>
</evidence>
<dbReference type="GO" id="GO:0071555">
    <property type="term" value="P:cell wall organization"/>
    <property type="evidence" value="ECO:0007669"/>
    <property type="project" value="UniProtKB-UniRule"/>
</dbReference>
<evidence type="ECO:0000256" key="8">
    <source>
        <dbReference type="ARBA" id="ARBA00023316"/>
    </source>
</evidence>
<keyword evidence="8 9" id="KW-0961">Cell wall biogenesis/degradation</keyword>
<keyword evidence="5" id="KW-0378">Hydrolase</keyword>
<dbReference type="GO" id="GO:0016757">
    <property type="term" value="F:glycosyltransferase activity"/>
    <property type="evidence" value="ECO:0007669"/>
    <property type="project" value="UniProtKB-KW"/>
</dbReference>
<protein>
    <recommendedName>
        <fullName evidence="11">L,D-TPase catalytic domain-containing protein</fullName>
    </recommendedName>
</protein>
<comment type="caution">
    <text evidence="12">The sequence shown here is derived from an EMBL/GenBank/DDBJ whole genome shotgun (WGS) entry which is preliminary data.</text>
</comment>
<dbReference type="GO" id="GO:0008360">
    <property type="term" value="P:regulation of cell shape"/>
    <property type="evidence" value="ECO:0007669"/>
    <property type="project" value="UniProtKB-UniRule"/>
</dbReference>
<dbReference type="EMBL" id="JACHIG010000003">
    <property type="protein sequence ID" value="MBB5032235.1"/>
    <property type="molecule type" value="Genomic_DNA"/>
</dbReference>
<evidence type="ECO:0000256" key="5">
    <source>
        <dbReference type="ARBA" id="ARBA00022801"/>
    </source>
</evidence>
<dbReference type="InterPro" id="IPR038063">
    <property type="entry name" value="Transpep_catalytic_dom"/>
</dbReference>
<evidence type="ECO:0000256" key="1">
    <source>
        <dbReference type="ARBA" id="ARBA00004752"/>
    </source>
</evidence>
<gene>
    <name evidence="12" type="ORF">HNQ65_001812</name>
</gene>
<dbReference type="AlphaFoldDB" id="A0A7W7YAF5"/>
<feature type="active site" description="Nucleophile" evidence="9">
    <location>
        <position position="161"/>
    </location>
</feature>
<evidence type="ECO:0000256" key="6">
    <source>
        <dbReference type="ARBA" id="ARBA00022960"/>
    </source>
</evidence>
<dbReference type="PROSITE" id="PS52029">
    <property type="entry name" value="LD_TPASE"/>
    <property type="match status" value="1"/>
</dbReference>
<dbReference type="InterPro" id="IPR005490">
    <property type="entry name" value="LD_TPept_cat_dom"/>
</dbReference>
<keyword evidence="13" id="KW-1185">Reference proteome</keyword>
<dbReference type="PANTHER" id="PTHR30582">
    <property type="entry name" value="L,D-TRANSPEPTIDASE"/>
    <property type="match status" value="1"/>
</dbReference>
<dbReference type="UniPathway" id="UPA00219"/>
<evidence type="ECO:0000256" key="4">
    <source>
        <dbReference type="ARBA" id="ARBA00022679"/>
    </source>
</evidence>
<evidence type="ECO:0000256" key="3">
    <source>
        <dbReference type="ARBA" id="ARBA00022676"/>
    </source>
</evidence>
<comment type="similarity">
    <text evidence="2">Belongs to the YkuD family.</text>
</comment>
<accession>A0A7W7YAF5</accession>
<dbReference type="PANTHER" id="PTHR30582:SF24">
    <property type="entry name" value="L,D-TRANSPEPTIDASE ERFK_SRFK-RELATED"/>
    <property type="match status" value="1"/>
</dbReference>